<accession>A0A3N9P9H6</accession>
<keyword evidence="2" id="KW-0804">Transcription</keyword>
<dbReference type="SMART" id="SM00342">
    <property type="entry name" value="HTH_ARAC"/>
    <property type="match status" value="1"/>
</dbReference>
<evidence type="ECO:0000256" key="2">
    <source>
        <dbReference type="ARBA" id="ARBA00023163"/>
    </source>
</evidence>
<protein>
    <submittedName>
        <fullName evidence="4">AraC family transcriptional regulator</fullName>
    </submittedName>
</protein>
<comment type="caution">
    <text evidence="4">The sequence shown here is derived from an EMBL/GenBank/DDBJ whole genome shotgun (WGS) entry which is preliminary data.</text>
</comment>
<evidence type="ECO:0000259" key="3">
    <source>
        <dbReference type="PROSITE" id="PS01124"/>
    </source>
</evidence>
<reference evidence="4 5" key="1">
    <citation type="submission" date="2018-11" db="EMBL/GenBank/DDBJ databases">
        <title>Genome sequence of strain 7197.</title>
        <authorList>
            <person name="Gao J."/>
            <person name="Sun J."/>
        </authorList>
    </citation>
    <scope>NUCLEOTIDE SEQUENCE [LARGE SCALE GENOMIC DNA]</scope>
    <source>
        <strain evidence="4 5">7197</strain>
    </source>
</reference>
<dbReference type="AlphaFoldDB" id="A0A3N9P9H6"/>
<evidence type="ECO:0000256" key="1">
    <source>
        <dbReference type="ARBA" id="ARBA00023015"/>
    </source>
</evidence>
<dbReference type="GO" id="GO:0043565">
    <property type="term" value="F:sequence-specific DNA binding"/>
    <property type="evidence" value="ECO:0007669"/>
    <property type="project" value="InterPro"/>
</dbReference>
<feature type="domain" description="HTH araC/xylS-type" evidence="3">
    <location>
        <begin position="198"/>
        <end position="296"/>
    </location>
</feature>
<keyword evidence="1" id="KW-0805">Transcription regulation</keyword>
<dbReference type="EMBL" id="RQPI01000004">
    <property type="protein sequence ID" value="RQW11967.1"/>
    <property type="molecule type" value="Genomic_DNA"/>
</dbReference>
<gene>
    <name evidence="4" type="ORF">EH198_09895</name>
</gene>
<keyword evidence="5" id="KW-1185">Reference proteome</keyword>
<proteinExistence type="predicted"/>
<dbReference type="PANTHER" id="PTHR43436">
    <property type="entry name" value="ARAC-FAMILY TRANSCRIPTIONAL REGULATOR"/>
    <property type="match status" value="1"/>
</dbReference>
<dbReference type="Proteomes" id="UP000282529">
    <property type="component" value="Unassembled WGS sequence"/>
</dbReference>
<dbReference type="PROSITE" id="PS01124">
    <property type="entry name" value="HTH_ARAC_FAMILY_2"/>
    <property type="match status" value="1"/>
</dbReference>
<dbReference type="InterPro" id="IPR009594">
    <property type="entry name" value="Tscrpt_reg_HTH_AraC_N"/>
</dbReference>
<dbReference type="RefSeq" id="WP_124695375.1">
    <property type="nucleotide sequence ID" value="NZ_JBHUFE010000026.1"/>
</dbReference>
<dbReference type="Gene3D" id="1.10.10.60">
    <property type="entry name" value="Homeodomain-like"/>
    <property type="match status" value="1"/>
</dbReference>
<dbReference type="Pfam" id="PF12833">
    <property type="entry name" value="HTH_18"/>
    <property type="match status" value="1"/>
</dbReference>
<dbReference type="SUPFAM" id="SSF46689">
    <property type="entry name" value="Homeodomain-like"/>
    <property type="match status" value="2"/>
</dbReference>
<dbReference type="PANTHER" id="PTHR43436:SF1">
    <property type="entry name" value="TRANSCRIPTIONAL REGULATORY PROTEIN"/>
    <property type="match status" value="1"/>
</dbReference>
<dbReference type="InterPro" id="IPR009057">
    <property type="entry name" value="Homeodomain-like_sf"/>
</dbReference>
<dbReference type="InterPro" id="IPR018060">
    <property type="entry name" value="HTH_AraC"/>
</dbReference>
<dbReference type="GO" id="GO:0003700">
    <property type="term" value="F:DNA-binding transcription factor activity"/>
    <property type="evidence" value="ECO:0007669"/>
    <property type="project" value="InterPro"/>
</dbReference>
<evidence type="ECO:0000313" key="5">
    <source>
        <dbReference type="Proteomes" id="UP000282529"/>
    </source>
</evidence>
<organism evidence="4 5">
    <name type="scientific">Paenibacillus rhizophilus</name>
    <dbReference type="NCBI Taxonomy" id="1850366"/>
    <lineage>
        <taxon>Bacteria</taxon>
        <taxon>Bacillati</taxon>
        <taxon>Bacillota</taxon>
        <taxon>Bacilli</taxon>
        <taxon>Bacillales</taxon>
        <taxon>Paenibacillaceae</taxon>
        <taxon>Paenibacillus</taxon>
    </lineage>
</organism>
<dbReference type="OrthoDB" id="34150at2"/>
<sequence length="306" mass="34205">MRLDEKEVTLQQELAAQIERYTGIDGTFSTNIPSLHFIRASNETDPIHTLYEPSLCIVAQGTKLVILGKESYVYDPSCYLVASVQLPVSGQVIQATPECPYLCLRLDFDSSQIIDLIREVDISQNVPSSTKRALYVSQTTTSLLEATVRLVNLLDTPQDIPVLAPMIIREILYRILLGEQGHSIKQFAMTGSHADCIAKVIEMIERDFAKPLRVETLAAAVNMSTSSLHYHFKEVTAMSPLQFQKKIRLQEARRILFSGVTEAANAAFLVGYESPSQFSREYARMFGLPPISDIKQFRSTLRAASN</sequence>
<dbReference type="Pfam" id="PF06719">
    <property type="entry name" value="AraC_N"/>
    <property type="match status" value="1"/>
</dbReference>
<evidence type="ECO:0000313" key="4">
    <source>
        <dbReference type="EMBL" id="RQW11967.1"/>
    </source>
</evidence>
<name>A0A3N9P9H6_9BACL</name>